<keyword evidence="3" id="KW-1185">Reference proteome</keyword>
<evidence type="ECO:0000313" key="3">
    <source>
        <dbReference type="Proteomes" id="UP001428817"/>
    </source>
</evidence>
<feature type="compositionally biased region" description="Low complexity" evidence="1">
    <location>
        <begin position="20"/>
        <end position="31"/>
    </location>
</feature>
<feature type="region of interest" description="Disordered" evidence="1">
    <location>
        <begin position="1"/>
        <end position="33"/>
    </location>
</feature>
<sequence length="210" mass="23687">MEHHPTDDTAEAWHWHDNTPPETAEPASSPERSLDAPRIYLRDNGAAAKRVERGQWLDATADPKVLEAAKHELLDMSPFRGATVSIRQHSCFEGLDIDEWEDLATVSRLARGVAAHGRAFVAYVEAWGRSPEAVAAFGAHYVGSWPDVATWAQAVAEDRGWWDQLNEHVDEQLLPHLRIDYEGLGRELTYDAHVVEDDERSQIHVFRLHA</sequence>
<proteinExistence type="predicted"/>
<feature type="compositionally biased region" description="Basic and acidic residues" evidence="1">
    <location>
        <begin position="1"/>
        <end position="19"/>
    </location>
</feature>
<evidence type="ECO:0000256" key="1">
    <source>
        <dbReference type="SAM" id="MobiDB-lite"/>
    </source>
</evidence>
<gene>
    <name evidence="2" type="ORF">GCM10023321_37780</name>
</gene>
<dbReference type="Proteomes" id="UP001428817">
    <property type="component" value="Unassembled WGS sequence"/>
</dbReference>
<evidence type="ECO:0000313" key="2">
    <source>
        <dbReference type="EMBL" id="GAA5158243.1"/>
    </source>
</evidence>
<dbReference type="Pfam" id="PF07275">
    <property type="entry name" value="ArdA"/>
    <property type="match status" value="1"/>
</dbReference>
<dbReference type="RefSeq" id="WP_185059141.1">
    <property type="nucleotide sequence ID" value="NZ_BAABJP010000015.1"/>
</dbReference>
<organism evidence="2 3">
    <name type="scientific">Pseudonocardia eucalypti</name>
    <dbReference type="NCBI Taxonomy" id="648755"/>
    <lineage>
        <taxon>Bacteria</taxon>
        <taxon>Bacillati</taxon>
        <taxon>Actinomycetota</taxon>
        <taxon>Actinomycetes</taxon>
        <taxon>Pseudonocardiales</taxon>
        <taxon>Pseudonocardiaceae</taxon>
        <taxon>Pseudonocardia</taxon>
    </lineage>
</organism>
<comment type="caution">
    <text evidence="2">The sequence shown here is derived from an EMBL/GenBank/DDBJ whole genome shotgun (WGS) entry which is preliminary data.</text>
</comment>
<name>A0ABP9Q853_9PSEU</name>
<dbReference type="InterPro" id="IPR009899">
    <property type="entry name" value="ArdA"/>
</dbReference>
<dbReference type="EMBL" id="BAABJP010000015">
    <property type="protein sequence ID" value="GAA5158243.1"/>
    <property type="molecule type" value="Genomic_DNA"/>
</dbReference>
<reference evidence="3" key="1">
    <citation type="journal article" date="2019" name="Int. J. Syst. Evol. Microbiol.">
        <title>The Global Catalogue of Microorganisms (GCM) 10K type strain sequencing project: providing services to taxonomists for standard genome sequencing and annotation.</title>
        <authorList>
            <consortium name="The Broad Institute Genomics Platform"/>
            <consortium name="The Broad Institute Genome Sequencing Center for Infectious Disease"/>
            <person name="Wu L."/>
            <person name="Ma J."/>
        </authorList>
    </citation>
    <scope>NUCLEOTIDE SEQUENCE [LARGE SCALE GENOMIC DNA]</scope>
    <source>
        <strain evidence="3">JCM 18303</strain>
    </source>
</reference>
<protein>
    <recommendedName>
        <fullName evidence="4">Antirestriction protein ArdA</fullName>
    </recommendedName>
</protein>
<evidence type="ECO:0008006" key="4">
    <source>
        <dbReference type="Google" id="ProtNLM"/>
    </source>
</evidence>
<accession>A0ABP9Q853</accession>